<evidence type="ECO:0000313" key="5">
    <source>
        <dbReference type="Proteomes" id="UP000245207"/>
    </source>
</evidence>
<dbReference type="PANTHER" id="PTHR43349:SF70">
    <property type="entry name" value="NMRA-LIKE DOMAIN, NAD(P)-BINDING DOMAIN SUPERFAMILY"/>
    <property type="match status" value="1"/>
</dbReference>
<organism evidence="4 5">
    <name type="scientific">Artemisia annua</name>
    <name type="common">Sweet wormwood</name>
    <dbReference type="NCBI Taxonomy" id="35608"/>
    <lineage>
        <taxon>Eukaryota</taxon>
        <taxon>Viridiplantae</taxon>
        <taxon>Streptophyta</taxon>
        <taxon>Embryophyta</taxon>
        <taxon>Tracheophyta</taxon>
        <taxon>Spermatophyta</taxon>
        <taxon>Magnoliopsida</taxon>
        <taxon>eudicotyledons</taxon>
        <taxon>Gunneridae</taxon>
        <taxon>Pentapetalae</taxon>
        <taxon>asterids</taxon>
        <taxon>campanulids</taxon>
        <taxon>Asterales</taxon>
        <taxon>Asteraceae</taxon>
        <taxon>Asteroideae</taxon>
        <taxon>Anthemideae</taxon>
        <taxon>Artemisiinae</taxon>
        <taxon>Artemisia</taxon>
    </lineage>
</organism>
<comment type="caution">
    <text evidence="4">The sequence shown here is derived from an EMBL/GenBank/DDBJ whole genome shotgun (WGS) entry which is preliminary data.</text>
</comment>
<proteinExistence type="predicted"/>
<dbReference type="PANTHER" id="PTHR43349">
    <property type="entry name" value="PINORESINOL REDUCTASE-RELATED"/>
    <property type="match status" value="1"/>
</dbReference>
<evidence type="ECO:0000313" key="4">
    <source>
        <dbReference type="EMBL" id="PWA48208.1"/>
    </source>
</evidence>
<dbReference type="OrthoDB" id="419598at2759"/>
<dbReference type="CDD" id="cd05259">
    <property type="entry name" value="PCBER_SDR_a"/>
    <property type="match status" value="1"/>
</dbReference>
<keyword evidence="1" id="KW-0521">NADP</keyword>
<dbReference type="EMBL" id="PKPP01009460">
    <property type="protein sequence ID" value="PWA48208.1"/>
    <property type="molecule type" value="Genomic_DNA"/>
</dbReference>
<dbReference type="InterPro" id="IPR036291">
    <property type="entry name" value="NAD(P)-bd_dom_sf"/>
</dbReference>
<dbReference type="SUPFAM" id="SSF51735">
    <property type="entry name" value="NAD(P)-binding Rossmann-fold domains"/>
    <property type="match status" value="1"/>
</dbReference>
<name>A0A2U1LGT6_ARTAN</name>
<protein>
    <submittedName>
        <fullName evidence="4">Isoflavone reductase</fullName>
    </submittedName>
</protein>
<dbReference type="Proteomes" id="UP000245207">
    <property type="component" value="Unassembled WGS sequence"/>
</dbReference>
<dbReference type="GO" id="GO:0016491">
    <property type="term" value="F:oxidoreductase activity"/>
    <property type="evidence" value="ECO:0007669"/>
    <property type="project" value="UniProtKB-KW"/>
</dbReference>
<evidence type="ECO:0000256" key="2">
    <source>
        <dbReference type="ARBA" id="ARBA00023002"/>
    </source>
</evidence>
<dbReference type="InterPro" id="IPR050608">
    <property type="entry name" value="NmrA-type/Isoflavone_red_sf"/>
</dbReference>
<feature type="domain" description="NmrA-like" evidence="3">
    <location>
        <begin position="3"/>
        <end position="304"/>
    </location>
</feature>
<dbReference type="InterPro" id="IPR045312">
    <property type="entry name" value="PCBER-like"/>
</dbReference>
<evidence type="ECO:0000256" key="1">
    <source>
        <dbReference type="ARBA" id="ARBA00022857"/>
    </source>
</evidence>
<evidence type="ECO:0000259" key="3">
    <source>
        <dbReference type="Pfam" id="PF05368"/>
    </source>
</evidence>
<dbReference type="STRING" id="35608.A0A2U1LGT6"/>
<reference evidence="4 5" key="1">
    <citation type="journal article" date="2018" name="Mol. Plant">
        <title>The genome of Artemisia annua provides insight into the evolution of Asteraceae family and artemisinin biosynthesis.</title>
        <authorList>
            <person name="Shen Q."/>
            <person name="Zhang L."/>
            <person name="Liao Z."/>
            <person name="Wang S."/>
            <person name="Yan T."/>
            <person name="Shi P."/>
            <person name="Liu M."/>
            <person name="Fu X."/>
            <person name="Pan Q."/>
            <person name="Wang Y."/>
            <person name="Lv Z."/>
            <person name="Lu X."/>
            <person name="Zhang F."/>
            <person name="Jiang W."/>
            <person name="Ma Y."/>
            <person name="Chen M."/>
            <person name="Hao X."/>
            <person name="Li L."/>
            <person name="Tang Y."/>
            <person name="Lv G."/>
            <person name="Zhou Y."/>
            <person name="Sun X."/>
            <person name="Brodelius P.E."/>
            <person name="Rose J.K.C."/>
            <person name="Tang K."/>
        </authorList>
    </citation>
    <scope>NUCLEOTIDE SEQUENCE [LARGE SCALE GENOMIC DNA]</scope>
    <source>
        <strain evidence="5">cv. Huhao1</strain>
        <tissue evidence="4">Leaf</tissue>
    </source>
</reference>
<keyword evidence="5" id="KW-1185">Reference proteome</keyword>
<dbReference type="InterPro" id="IPR008030">
    <property type="entry name" value="NmrA-like"/>
</dbReference>
<dbReference type="Gene3D" id="3.40.50.720">
    <property type="entry name" value="NAD(P)-binding Rossmann-like Domain"/>
    <property type="match status" value="1"/>
</dbReference>
<sequence length="308" mass="33420">MAEKSKILIIGGTGYIGKFIVEASAKAGHPTFILVRETTTKHPEKSKLLDNFTSLGAKLLIGDIHDHASLVNAIKQVDVVISTVGGQLVGEQVKLIAAIKEAGNVKRFLPSEFGADVDHVNAIEPGKSVLQGKVAIRRAIEAAEIPHTFVSCNGFAGYFLPTVGQMDTYTAPREKLTIIGDGTPKAVFVKEEDIASVTIKAVEEPRTLNKTLIFRPPGNTVSFNEIASIWESKIGKTLEKTYVSEEQFVKNIQEAPFGLSIVLSIMHSVLINGDTTNFEIEPSFGVEASELYPEYKFTTVDEYLAAIA</sequence>
<gene>
    <name evidence="4" type="ORF">CTI12_AA491640</name>
</gene>
<dbReference type="AlphaFoldDB" id="A0A2U1LGT6"/>
<keyword evidence="2" id="KW-0560">Oxidoreductase</keyword>
<dbReference type="Pfam" id="PF05368">
    <property type="entry name" value="NmrA"/>
    <property type="match status" value="1"/>
</dbReference>
<accession>A0A2U1LGT6</accession>
<dbReference type="Gene3D" id="3.90.25.10">
    <property type="entry name" value="UDP-galactose 4-epimerase, domain 1"/>
    <property type="match status" value="1"/>
</dbReference>